<dbReference type="RefSeq" id="WP_254166295.1">
    <property type="nucleotide sequence ID" value="NZ_JAHESF010000020.1"/>
</dbReference>
<comment type="caution">
    <text evidence="1">The sequence shown here is derived from an EMBL/GenBank/DDBJ whole genome shotgun (WGS) entry which is preliminary data.</text>
</comment>
<reference evidence="1 2" key="1">
    <citation type="submission" date="2021-05" db="EMBL/GenBank/DDBJ databases">
        <title>A Polyphasic approach of four new species of the genus Ohtaekwangia: Ohtaekwangia histidinii sp. nov., Ohtaekwangia cretensis sp. nov., Ohtaekwangia indiensis sp. nov., Ohtaekwangia reichenbachii sp. nov. from diverse environment.</title>
        <authorList>
            <person name="Octaviana S."/>
        </authorList>
    </citation>
    <scope>NUCLEOTIDE SEQUENCE [LARGE SCALE GENOMIC DNA]</scope>
    <source>
        <strain evidence="1 2">PWU4</strain>
    </source>
</reference>
<evidence type="ECO:0008006" key="3">
    <source>
        <dbReference type="Google" id="ProtNLM"/>
    </source>
</evidence>
<sequence length="301" mass="34052">METFFRSYDPVLGRFMQVDPMASVTHTLSPYQYADGNPVLFNDPSGLLRAPRDLHSMDWSGWTDYLGGGGGSADFDWAAQYRSMESNYAIMSEKDFRKYYGLEDLSWNGDFGYNEDGEFGYWTNANYLDENGAAVVNTIFIPVGDLAQQGGPGEEAHNSLYTLRSDYTRMKHLLGEFLSGEGPERSLFYGSHLLTKGMMNSAVVKRAKEWYAANGNGQDMVRRHFDFFATDVPFVSSDIEQFVGSARVSIYPRDGLTLFVIDHTTGRYLGGFDSVPDIYRVPGQITPTGNIYQRFIWIEWK</sequence>
<name>A0AAP2DQ99_9BACT</name>
<keyword evidence="2" id="KW-1185">Reference proteome</keyword>
<dbReference type="EMBL" id="JAHESF010000020">
    <property type="protein sequence ID" value="MBT1699012.1"/>
    <property type="molecule type" value="Genomic_DNA"/>
</dbReference>
<dbReference type="NCBIfam" id="TIGR03696">
    <property type="entry name" value="Rhs_assc_core"/>
    <property type="match status" value="1"/>
</dbReference>
<dbReference type="InterPro" id="IPR022385">
    <property type="entry name" value="Rhs_assc_core"/>
</dbReference>
<gene>
    <name evidence="1" type="ORF">KK083_19110</name>
</gene>
<organism evidence="1 2">
    <name type="scientific">Chryseosolibacter histidini</name>
    <dbReference type="NCBI Taxonomy" id="2782349"/>
    <lineage>
        <taxon>Bacteria</taxon>
        <taxon>Pseudomonadati</taxon>
        <taxon>Bacteroidota</taxon>
        <taxon>Cytophagia</taxon>
        <taxon>Cytophagales</taxon>
        <taxon>Chryseotaleaceae</taxon>
        <taxon>Chryseosolibacter</taxon>
    </lineage>
</organism>
<protein>
    <recommendedName>
        <fullName evidence="3">RHS repeat-associated core domain-containing protein</fullName>
    </recommendedName>
</protein>
<evidence type="ECO:0000313" key="1">
    <source>
        <dbReference type="EMBL" id="MBT1699012.1"/>
    </source>
</evidence>
<dbReference type="Gene3D" id="2.180.10.10">
    <property type="entry name" value="RHS repeat-associated core"/>
    <property type="match status" value="1"/>
</dbReference>
<accession>A0AAP2DQ99</accession>
<dbReference type="Proteomes" id="UP001319200">
    <property type="component" value="Unassembled WGS sequence"/>
</dbReference>
<evidence type="ECO:0000313" key="2">
    <source>
        <dbReference type="Proteomes" id="UP001319200"/>
    </source>
</evidence>
<dbReference type="AlphaFoldDB" id="A0AAP2DQ99"/>
<proteinExistence type="predicted"/>